<dbReference type="EMBL" id="MU273595">
    <property type="protein sequence ID" value="KAI0031050.1"/>
    <property type="molecule type" value="Genomic_DNA"/>
</dbReference>
<proteinExistence type="predicted"/>
<accession>A0ACB8QH94</accession>
<feature type="non-terminal residue" evidence="1">
    <location>
        <position position="141"/>
    </location>
</feature>
<organism evidence="1 2">
    <name type="scientific">Vararia minispora EC-137</name>
    <dbReference type="NCBI Taxonomy" id="1314806"/>
    <lineage>
        <taxon>Eukaryota</taxon>
        <taxon>Fungi</taxon>
        <taxon>Dikarya</taxon>
        <taxon>Basidiomycota</taxon>
        <taxon>Agaricomycotina</taxon>
        <taxon>Agaricomycetes</taxon>
        <taxon>Russulales</taxon>
        <taxon>Lachnocladiaceae</taxon>
        <taxon>Vararia</taxon>
    </lineage>
</organism>
<protein>
    <submittedName>
        <fullName evidence="1">Uncharacterized protein</fullName>
    </submittedName>
</protein>
<feature type="non-terminal residue" evidence="1">
    <location>
        <position position="1"/>
    </location>
</feature>
<evidence type="ECO:0000313" key="2">
    <source>
        <dbReference type="Proteomes" id="UP000814128"/>
    </source>
</evidence>
<keyword evidence="2" id="KW-1185">Reference proteome</keyword>
<sequence length="141" mass="15090">LFSATVAAFLIDSYKNLQPNPAEQTVVLLSQLVAFANGSASSSAIASPSTFRASPSSLRVNILWFSSLFLSLTCALGATLVQQWARAYAHATQDAAAHAVHRGRLRALLYAGVERFGMPQVVQFLPALLHTSLFLFLAGLV</sequence>
<evidence type="ECO:0000313" key="1">
    <source>
        <dbReference type="EMBL" id="KAI0031050.1"/>
    </source>
</evidence>
<dbReference type="Proteomes" id="UP000814128">
    <property type="component" value="Unassembled WGS sequence"/>
</dbReference>
<reference evidence="1" key="2">
    <citation type="journal article" date="2022" name="New Phytol.">
        <title>Evolutionary transition to the ectomycorrhizal habit in the genomes of a hyperdiverse lineage of mushroom-forming fungi.</title>
        <authorList>
            <person name="Looney B."/>
            <person name="Miyauchi S."/>
            <person name="Morin E."/>
            <person name="Drula E."/>
            <person name="Courty P.E."/>
            <person name="Kohler A."/>
            <person name="Kuo A."/>
            <person name="LaButti K."/>
            <person name="Pangilinan J."/>
            <person name="Lipzen A."/>
            <person name="Riley R."/>
            <person name="Andreopoulos W."/>
            <person name="He G."/>
            <person name="Johnson J."/>
            <person name="Nolan M."/>
            <person name="Tritt A."/>
            <person name="Barry K.W."/>
            <person name="Grigoriev I.V."/>
            <person name="Nagy L.G."/>
            <person name="Hibbett D."/>
            <person name="Henrissat B."/>
            <person name="Matheny P.B."/>
            <person name="Labbe J."/>
            <person name="Martin F.M."/>
        </authorList>
    </citation>
    <scope>NUCLEOTIDE SEQUENCE</scope>
    <source>
        <strain evidence="1">EC-137</strain>
    </source>
</reference>
<reference evidence="1" key="1">
    <citation type="submission" date="2021-02" db="EMBL/GenBank/DDBJ databases">
        <authorList>
            <consortium name="DOE Joint Genome Institute"/>
            <person name="Ahrendt S."/>
            <person name="Looney B.P."/>
            <person name="Miyauchi S."/>
            <person name="Morin E."/>
            <person name="Drula E."/>
            <person name="Courty P.E."/>
            <person name="Chicoki N."/>
            <person name="Fauchery L."/>
            <person name="Kohler A."/>
            <person name="Kuo A."/>
            <person name="Labutti K."/>
            <person name="Pangilinan J."/>
            <person name="Lipzen A."/>
            <person name="Riley R."/>
            <person name="Andreopoulos W."/>
            <person name="He G."/>
            <person name="Johnson J."/>
            <person name="Barry K.W."/>
            <person name="Grigoriev I.V."/>
            <person name="Nagy L."/>
            <person name="Hibbett D."/>
            <person name="Henrissat B."/>
            <person name="Matheny P.B."/>
            <person name="Labbe J."/>
            <person name="Martin F."/>
        </authorList>
    </citation>
    <scope>NUCLEOTIDE SEQUENCE</scope>
    <source>
        <strain evidence="1">EC-137</strain>
    </source>
</reference>
<gene>
    <name evidence="1" type="ORF">K488DRAFT_21888</name>
</gene>
<name>A0ACB8QH94_9AGAM</name>
<comment type="caution">
    <text evidence="1">The sequence shown here is derived from an EMBL/GenBank/DDBJ whole genome shotgun (WGS) entry which is preliminary data.</text>
</comment>